<reference evidence="1" key="1">
    <citation type="submission" date="2025-08" db="UniProtKB">
        <authorList>
            <consortium name="Ensembl"/>
        </authorList>
    </citation>
    <scope>IDENTIFICATION</scope>
</reference>
<evidence type="ECO:0000313" key="1">
    <source>
        <dbReference type="Ensembl" id="ENSNVIP00000008519.1"/>
    </source>
</evidence>
<protein>
    <submittedName>
        <fullName evidence="1">Uncharacterized protein</fullName>
    </submittedName>
</protein>
<evidence type="ECO:0000313" key="2">
    <source>
        <dbReference type="Proteomes" id="UP000694425"/>
    </source>
</evidence>
<reference evidence="1" key="2">
    <citation type="submission" date="2025-09" db="UniProtKB">
        <authorList>
            <consortium name="Ensembl"/>
        </authorList>
    </citation>
    <scope>IDENTIFICATION</scope>
</reference>
<accession>A0A8C7AMU0</accession>
<proteinExistence type="predicted"/>
<keyword evidence="2" id="KW-1185">Reference proteome</keyword>
<dbReference type="Proteomes" id="UP000694425">
    <property type="component" value="Unplaced"/>
</dbReference>
<organism evidence="1 2">
    <name type="scientific">Neovison vison</name>
    <name type="common">American mink</name>
    <name type="synonym">Mustela vison</name>
    <dbReference type="NCBI Taxonomy" id="452646"/>
    <lineage>
        <taxon>Eukaryota</taxon>
        <taxon>Metazoa</taxon>
        <taxon>Chordata</taxon>
        <taxon>Craniata</taxon>
        <taxon>Vertebrata</taxon>
        <taxon>Euteleostomi</taxon>
        <taxon>Mammalia</taxon>
        <taxon>Eutheria</taxon>
        <taxon>Laurasiatheria</taxon>
        <taxon>Carnivora</taxon>
        <taxon>Caniformia</taxon>
        <taxon>Musteloidea</taxon>
        <taxon>Mustelidae</taxon>
        <taxon>Mustelinae</taxon>
        <taxon>Neogale</taxon>
    </lineage>
</organism>
<name>A0A8C7AMU0_NEOVI</name>
<dbReference type="Ensembl" id="ENSNVIT00000009976.1">
    <property type="protein sequence ID" value="ENSNVIP00000008519.1"/>
    <property type="gene ID" value="ENSNVIG00000006776.1"/>
</dbReference>
<dbReference type="AlphaFoldDB" id="A0A8C7AMU0"/>
<dbReference type="GeneTree" id="ENSGT00910000147100"/>
<sequence length="79" mass="9301">LRWVQAGKGWSQVYFLVHRWKQCLDMIKEAVCLQLTFFHGLLQNDVVLITFSNSRNFNSRVQTMGLKNLHFHSFSTSLK</sequence>